<accession>A0ABX6SDB8</accession>
<proteinExistence type="predicted"/>
<organism evidence="1 2">
    <name type="scientific">Pseudomonas sediminis</name>
    <dbReference type="NCBI Taxonomy" id="1691904"/>
    <lineage>
        <taxon>Bacteria</taxon>
        <taxon>Pseudomonadati</taxon>
        <taxon>Pseudomonadota</taxon>
        <taxon>Gammaproteobacteria</taxon>
        <taxon>Pseudomonadales</taxon>
        <taxon>Pseudomonadaceae</taxon>
        <taxon>Pseudomonas</taxon>
    </lineage>
</organism>
<dbReference type="Proteomes" id="UP000515254">
    <property type="component" value="Chromosome"/>
</dbReference>
<sequence>MHPVFPTPIQPVQADGNRYIRQYKSVQYHALKGRFPRTKALVILALQQLNHRQQGPVTIGAILRHNTTLNRISVHRALVDLHYEAHLVWLPVPNAEHITSYLLGSNRTMVGLSPLSSDQMREAMAAERVLKLMLDDHIEKAAMKAYRPKRKRRG</sequence>
<dbReference type="RefSeq" id="WP_179545175.1">
    <property type="nucleotide sequence ID" value="NZ_CP060009.1"/>
</dbReference>
<dbReference type="EMBL" id="CP060009">
    <property type="protein sequence ID" value="QNG99677.1"/>
    <property type="molecule type" value="Genomic_DNA"/>
</dbReference>
<reference evidence="1 2" key="1">
    <citation type="journal article" date="2020" name="Microbiol. Resour. Announc.">
        <title>Complete genome sequences of four natural Pseudomonas isolates that catabolize a wide range of aromatic compounds relevant to lignin valorization.</title>
        <authorList>
            <person name="Hatmaker E.A."/>
            <person name="Presley G."/>
            <person name="Cannon O."/>
            <person name="Guss A.M."/>
            <person name="Elkins J.G."/>
        </authorList>
    </citation>
    <scope>NUCLEOTIDE SEQUENCE [LARGE SCALE GENOMIC DNA]</scope>
    <source>
        <strain evidence="1 2">B10D7D</strain>
    </source>
</reference>
<evidence type="ECO:0000313" key="2">
    <source>
        <dbReference type="Proteomes" id="UP000515254"/>
    </source>
</evidence>
<gene>
    <name evidence="1" type="ORF">HNQ25_15365</name>
</gene>
<protein>
    <recommendedName>
        <fullName evidence="3">Helix-turn-helix domain-containing protein</fullName>
    </recommendedName>
</protein>
<keyword evidence="2" id="KW-1185">Reference proteome</keyword>
<name>A0ABX6SDB8_9PSED</name>
<evidence type="ECO:0008006" key="3">
    <source>
        <dbReference type="Google" id="ProtNLM"/>
    </source>
</evidence>
<evidence type="ECO:0000313" key="1">
    <source>
        <dbReference type="EMBL" id="QNG99677.1"/>
    </source>
</evidence>